<reference evidence="1 2" key="1">
    <citation type="submission" date="2016-12" db="EMBL/GenBank/DDBJ databases">
        <title>Diversity of luminous bacteria.</title>
        <authorList>
            <person name="Yoshizawa S."/>
            <person name="Kogure K."/>
        </authorList>
    </citation>
    <scope>NUCLEOTIDE SEQUENCE [LARGE SCALE GENOMIC DNA]</scope>
    <source>
        <strain evidence="1 2">SA4-48</strain>
    </source>
</reference>
<evidence type="ECO:0008006" key="3">
    <source>
        <dbReference type="Google" id="ProtNLM"/>
    </source>
</evidence>
<accession>A0A2S7UWH0</accession>
<gene>
    <name evidence="1" type="ORF">BTO11_12120</name>
</gene>
<dbReference type="Proteomes" id="UP000239007">
    <property type="component" value="Unassembled WGS sequence"/>
</dbReference>
<keyword evidence="2" id="KW-1185">Reference proteome</keyword>
<organism evidence="1 2">
    <name type="scientific">Psychrosphaera saromensis</name>
    <dbReference type="NCBI Taxonomy" id="716813"/>
    <lineage>
        <taxon>Bacteria</taxon>
        <taxon>Pseudomonadati</taxon>
        <taxon>Pseudomonadota</taxon>
        <taxon>Gammaproteobacteria</taxon>
        <taxon>Alteromonadales</taxon>
        <taxon>Pseudoalteromonadaceae</taxon>
        <taxon>Psychrosphaera</taxon>
    </lineage>
</organism>
<protein>
    <recommendedName>
        <fullName evidence="3">Mobilization protein</fullName>
    </recommendedName>
</protein>
<dbReference type="EMBL" id="MSCH01000003">
    <property type="protein sequence ID" value="PQJ54326.1"/>
    <property type="molecule type" value="Genomic_DNA"/>
</dbReference>
<comment type="caution">
    <text evidence="1">The sequence shown here is derived from an EMBL/GenBank/DDBJ whole genome shotgun (WGS) entry which is preliminary data.</text>
</comment>
<evidence type="ECO:0000313" key="2">
    <source>
        <dbReference type="Proteomes" id="UP000239007"/>
    </source>
</evidence>
<dbReference type="AlphaFoldDB" id="A0A2S7UWH0"/>
<name>A0A2S7UWH0_9GAMM</name>
<sequence>MKSPLTELEKKERLQRAKNKFQLIRRQLNDKKTNKHKLLALVQELASQRPEVTVQILKKWIDTSR</sequence>
<proteinExistence type="predicted"/>
<evidence type="ECO:0000313" key="1">
    <source>
        <dbReference type="EMBL" id="PQJ54326.1"/>
    </source>
</evidence>
<dbReference type="RefSeq" id="WP_105052841.1">
    <property type="nucleotide sequence ID" value="NZ_BMYG01000006.1"/>
</dbReference>